<keyword evidence="5" id="KW-0732">Signal</keyword>
<dbReference type="Pfam" id="PF13149">
    <property type="entry name" value="Mfa_like_1"/>
    <property type="match status" value="1"/>
</dbReference>
<dbReference type="InterPro" id="IPR013783">
    <property type="entry name" value="Ig-like_fold"/>
</dbReference>
<keyword evidence="8" id="KW-1185">Reference proteome</keyword>
<dbReference type="Pfam" id="PF13004">
    <property type="entry name" value="BACON"/>
    <property type="match status" value="1"/>
</dbReference>
<protein>
    <recommendedName>
        <fullName evidence="6">BACON domain-containing protein</fullName>
    </recommendedName>
</protein>
<feature type="chain" id="PRO_5047365411" description="BACON domain-containing protein" evidence="5">
    <location>
        <begin position="18"/>
        <end position="557"/>
    </location>
</feature>
<evidence type="ECO:0000256" key="3">
    <source>
        <dbReference type="ARBA" id="ARBA00022807"/>
    </source>
</evidence>
<keyword evidence="3" id="KW-0788">Thiol protease</keyword>
<dbReference type="PROSITE" id="PS51257">
    <property type="entry name" value="PROKAR_LIPOPROTEIN"/>
    <property type="match status" value="1"/>
</dbReference>
<evidence type="ECO:0000256" key="5">
    <source>
        <dbReference type="SAM" id="SignalP"/>
    </source>
</evidence>
<evidence type="ECO:0000256" key="1">
    <source>
        <dbReference type="ARBA" id="ARBA00006067"/>
    </source>
</evidence>
<dbReference type="EMBL" id="JQZV01000006">
    <property type="protein sequence ID" value="KGN92896.1"/>
    <property type="molecule type" value="Genomic_DNA"/>
</dbReference>
<comment type="caution">
    <text evidence="7">The sequence shown here is derived from an EMBL/GenBank/DDBJ whole genome shotgun (WGS) entry which is preliminary data.</text>
</comment>
<name>A0ABR4XM44_9PORP</name>
<dbReference type="Proteomes" id="UP000030101">
    <property type="component" value="Unassembled WGS sequence"/>
</dbReference>
<dbReference type="Gene3D" id="2.60.40.10">
    <property type="entry name" value="Immunoglobulins"/>
    <property type="match status" value="1"/>
</dbReference>
<evidence type="ECO:0000313" key="7">
    <source>
        <dbReference type="EMBL" id="KGN92896.1"/>
    </source>
</evidence>
<reference evidence="7 8" key="1">
    <citation type="submission" date="2014-08" db="EMBL/GenBank/DDBJ databases">
        <title>Porphyromonas canoris strain:OH2762 Genome sequencing.</title>
        <authorList>
            <person name="Wallis C."/>
            <person name="Deusch O."/>
            <person name="O'Flynn C."/>
            <person name="Davis I."/>
            <person name="Jospin G."/>
            <person name="Darling A.E."/>
            <person name="Coil D.A."/>
            <person name="Alexiev A."/>
            <person name="Horsfall A."/>
            <person name="Kirkwood N."/>
            <person name="Harris S."/>
            <person name="Eisen J.A."/>
        </authorList>
    </citation>
    <scope>NUCLEOTIDE SEQUENCE [LARGE SCALE GENOMIC DNA]</scope>
    <source>
        <strain evidence="8">COT-108 OH2762</strain>
    </source>
</reference>
<dbReference type="InterPro" id="IPR025049">
    <property type="entry name" value="Mfa-like_1"/>
</dbReference>
<dbReference type="InterPro" id="IPR024361">
    <property type="entry name" value="BACON"/>
</dbReference>
<evidence type="ECO:0000256" key="4">
    <source>
        <dbReference type="ARBA" id="ARBA00023026"/>
    </source>
</evidence>
<accession>A0ABR4XM44</accession>
<comment type="similarity">
    <text evidence="1">Belongs to the peptidase C25 family.</text>
</comment>
<dbReference type="CDD" id="cd13120">
    <property type="entry name" value="BF2867_like_N"/>
    <property type="match status" value="1"/>
</dbReference>
<keyword evidence="2" id="KW-0645">Protease</keyword>
<dbReference type="Gene3D" id="2.60.40.2630">
    <property type="match status" value="1"/>
</dbReference>
<organism evidence="7 8">
    <name type="scientific">Porphyromonas canoris</name>
    <dbReference type="NCBI Taxonomy" id="36875"/>
    <lineage>
        <taxon>Bacteria</taxon>
        <taxon>Pseudomonadati</taxon>
        <taxon>Bacteroidota</taxon>
        <taxon>Bacteroidia</taxon>
        <taxon>Bacteroidales</taxon>
        <taxon>Porphyromonadaceae</taxon>
        <taxon>Porphyromonas</taxon>
    </lineage>
</organism>
<dbReference type="InterPro" id="IPR042278">
    <property type="entry name" value="Mfa-like_1_N"/>
</dbReference>
<dbReference type="Gene3D" id="2.60.40.2620">
    <property type="entry name" value="Fimbrillin-like"/>
    <property type="match status" value="1"/>
</dbReference>
<sequence length="557" mass="60778">MKLKQLLLGALGVFALAACNSKPDMPTDGFGKEPVAFKSSIIGSTSRAAETAFEAKDQIGVYMLPAAGEAKENAAYITAEGGAEALFIPKTEGDKILLPEDGTNVDFVAYHPYRADVNQRKIKLDVSNQSDQKALDLIYANNLKGVNSMTPTSQFKLSFRHQMSFVQFVFTPKAKEKIVKILSVGISGFHRKGQFNLQDGAFSDYEEAEVVWAKLSEDGYSFSSILIPQNDVDMMLYLSDTGGKKYHCNFNKMNFERGKRYTFTLNITPEGNIEVNELGTVIEPWSDVDGGTHELRPEKKEFAITPSEATIEAASTSPITVNVTAGEGVAWNASTSESWVSVSPLSGIGNGQFVVSPSPNTDSQERKAIIRVQAGEETLQFTLTQKGVNPDPSPEGALFKEGFGNMPKGSKDKADTLDKLLNCIDTENRDKGYLYEISGADVRATSHLDGHIWFPKEPDTFFQVGNISVPGEANTLVLTFDLATNKSGDTESVLEVIVGGKTQKVSLTNPKQNEYQQKSVEIVAPTLTEGKISIKFNSKGAENKNGFRVDNIVLKKK</sequence>
<keyword evidence="3" id="KW-0378">Hydrolase</keyword>
<dbReference type="CDD" id="cd13121">
    <property type="entry name" value="BF2867_like_C"/>
    <property type="match status" value="1"/>
</dbReference>
<evidence type="ECO:0000313" key="8">
    <source>
        <dbReference type="Proteomes" id="UP000030101"/>
    </source>
</evidence>
<evidence type="ECO:0000256" key="2">
    <source>
        <dbReference type="ARBA" id="ARBA00022670"/>
    </source>
</evidence>
<feature type="signal peptide" evidence="5">
    <location>
        <begin position="1"/>
        <end position="17"/>
    </location>
</feature>
<gene>
    <name evidence="7" type="ORF">HQ43_03215</name>
</gene>
<feature type="domain" description="BACON" evidence="6">
    <location>
        <begin position="330"/>
        <end position="386"/>
    </location>
</feature>
<dbReference type="RefSeq" id="WP_036789506.1">
    <property type="nucleotide sequence ID" value="NZ_JQZV01000006.1"/>
</dbReference>
<keyword evidence="4" id="KW-0843">Virulence</keyword>
<dbReference type="CDD" id="cd14948">
    <property type="entry name" value="BACON"/>
    <property type="match status" value="1"/>
</dbReference>
<evidence type="ECO:0000259" key="6">
    <source>
        <dbReference type="Pfam" id="PF13004"/>
    </source>
</evidence>
<proteinExistence type="inferred from homology"/>